<gene>
    <name evidence="2" type="ORF">PPERSA_12962</name>
</gene>
<keyword evidence="3" id="KW-1185">Reference proteome</keyword>
<proteinExistence type="predicted"/>
<protein>
    <submittedName>
        <fullName evidence="2">Uncharacterized protein</fullName>
    </submittedName>
</protein>
<evidence type="ECO:0000313" key="2">
    <source>
        <dbReference type="EMBL" id="KRX08481.1"/>
    </source>
</evidence>
<reference evidence="2 3" key="1">
    <citation type="journal article" date="2015" name="Sci. Rep.">
        <title>Genome of the facultative scuticociliatosis pathogen Pseudocohnilembus persalinus provides insight into its virulence through horizontal gene transfer.</title>
        <authorList>
            <person name="Xiong J."/>
            <person name="Wang G."/>
            <person name="Cheng J."/>
            <person name="Tian M."/>
            <person name="Pan X."/>
            <person name="Warren A."/>
            <person name="Jiang C."/>
            <person name="Yuan D."/>
            <person name="Miao W."/>
        </authorList>
    </citation>
    <scope>NUCLEOTIDE SEQUENCE [LARGE SCALE GENOMIC DNA]</scope>
    <source>
        <strain evidence="2">36N120E</strain>
    </source>
</reference>
<name>A0A0V0R1X1_PSEPJ</name>
<evidence type="ECO:0000313" key="3">
    <source>
        <dbReference type="Proteomes" id="UP000054937"/>
    </source>
</evidence>
<accession>A0A0V0R1X1</accession>
<comment type="caution">
    <text evidence="2">The sequence shown here is derived from an EMBL/GenBank/DDBJ whole genome shotgun (WGS) entry which is preliminary data.</text>
</comment>
<dbReference type="EMBL" id="LDAU01000063">
    <property type="protein sequence ID" value="KRX08481.1"/>
    <property type="molecule type" value="Genomic_DNA"/>
</dbReference>
<dbReference type="Proteomes" id="UP000054937">
    <property type="component" value="Unassembled WGS sequence"/>
</dbReference>
<feature type="region of interest" description="Disordered" evidence="1">
    <location>
        <begin position="1"/>
        <end position="32"/>
    </location>
</feature>
<organism evidence="2 3">
    <name type="scientific">Pseudocohnilembus persalinus</name>
    <name type="common">Ciliate</name>
    <dbReference type="NCBI Taxonomy" id="266149"/>
    <lineage>
        <taxon>Eukaryota</taxon>
        <taxon>Sar</taxon>
        <taxon>Alveolata</taxon>
        <taxon>Ciliophora</taxon>
        <taxon>Intramacronucleata</taxon>
        <taxon>Oligohymenophorea</taxon>
        <taxon>Scuticociliatia</taxon>
        <taxon>Philasterida</taxon>
        <taxon>Pseudocohnilembidae</taxon>
        <taxon>Pseudocohnilembus</taxon>
    </lineage>
</organism>
<evidence type="ECO:0000256" key="1">
    <source>
        <dbReference type="SAM" id="MobiDB-lite"/>
    </source>
</evidence>
<dbReference type="AlphaFoldDB" id="A0A0V0R1X1"/>
<dbReference type="InParanoid" id="A0A0V0R1X1"/>
<sequence>MRNSKLRLSSSLSISRKSQKSQQEQAELDKLDQKKQQQLKELAEEERFIECEEQKNFDNNEIKNKKDYTVQNKSDDIQKKYLKLEEIHTEFSKNCTKLGKQKYEKIKELFPTEKINKILTLPIHPVLSFEKIIEQKCSAVKEV</sequence>
<feature type="compositionally biased region" description="Low complexity" evidence="1">
    <location>
        <begin position="1"/>
        <end position="25"/>
    </location>
</feature>